<feature type="domain" description="HTH lacI-type" evidence="4">
    <location>
        <begin position="3"/>
        <end position="57"/>
    </location>
</feature>
<dbReference type="GO" id="GO:0003700">
    <property type="term" value="F:DNA-binding transcription factor activity"/>
    <property type="evidence" value="ECO:0007669"/>
    <property type="project" value="TreeGrafter"/>
</dbReference>
<dbReference type="CDD" id="cd06267">
    <property type="entry name" value="PBP1_LacI_sugar_binding-like"/>
    <property type="match status" value="1"/>
</dbReference>
<gene>
    <name evidence="5" type="ORF">GM661_16125</name>
</gene>
<dbReference type="InterPro" id="IPR028082">
    <property type="entry name" value="Peripla_BP_I"/>
</dbReference>
<dbReference type="SUPFAM" id="SSF47413">
    <property type="entry name" value="lambda repressor-like DNA-binding domains"/>
    <property type="match status" value="1"/>
</dbReference>
<protein>
    <submittedName>
        <fullName evidence="5">LacI family DNA-binding transcriptional regulator</fullName>
    </submittedName>
</protein>
<dbReference type="Proteomes" id="UP000665020">
    <property type="component" value="Chromosome"/>
</dbReference>
<dbReference type="KEGG" id="ifn:GM661_16125"/>
<keyword evidence="6" id="KW-1185">Reference proteome</keyword>
<dbReference type="Gene3D" id="1.10.260.40">
    <property type="entry name" value="lambda repressor-like DNA-binding domains"/>
    <property type="match status" value="1"/>
</dbReference>
<evidence type="ECO:0000256" key="2">
    <source>
        <dbReference type="ARBA" id="ARBA00023125"/>
    </source>
</evidence>
<dbReference type="PRINTS" id="PR00036">
    <property type="entry name" value="HTHLACI"/>
</dbReference>
<keyword evidence="1" id="KW-0805">Transcription regulation</keyword>
<dbReference type="InterPro" id="IPR000843">
    <property type="entry name" value="HTH_LacI"/>
</dbReference>
<dbReference type="InterPro" id="IPR010982">
    <property type="entry name" value="Lambda_DNA-bd_dom_sf"/>
</dbReference>
<evidence type="ECO:0000313" key="6">
    <source>
        <dbReference type="Proteomes" id="UP000665020"/>
    </source>
</evidence>
<dbReference type="PANTHER" id="PTHR30146">
    <property type="entry name" value="LACI-RELATED TRANSCRIPTIONAL REPRESSOR"/>
    <property type="match status" value="1"/>
</dbReference>
<keyword evidence="3" id="KW-0804">Transcription</keyword>
<dbReference type="GO" id="GO:0000976">
    <property type="term" value="F:transcription cis-regulatory region binding"/>
    <property type="evidence" value="ECO:0007669"/>
    <property type="project" value="TreeGrafter"/>
</dbReference>
<dbReference type="EMBL" id="CP046640">
    <property type="protein sequence ID" value="QTL99372.1"/>
    <property type="molecule type" value="Genomic_DNA"/>
</dbReference>
<dbReference type="SMART" id="SM00354">
    <property type="entry name" value="HTH_LACI"/>
    <property type="match status" value="1"/>
</dbReference>
<dbReference type="PANTHER" id="PTHR30146:SF109">
    <property type="entry name" value="HTH-TYPE TRANSCRIPTIONAL REGULATOR GALS"/>
    <property type="match status" value="1"/>
</dbReference>
<dbReference type="SUPFAM" id="SSF53822">
    <property type="entry name" value="Periplasmic binding protein-like I"/>
    <property type="match status" value="1"/>
</dbReference>
<dbReference type="Gene3D" id="3.40.50.2300">
    <property type="match status" value="2"/>
</dbReference>
<dbReference type="InterPro" id="IPR046335">
    <property type="entry name" value="LacI/GalR-like_sensor"/>
</dbReference>
<proteinExistence type="predicted"/>
<dbReference type="RefSeq" id="WP_230867727.1">
    <property type="nucleotide sequence ID" value="NZ_CP046640.1"/>
</dbReference>
<dbReference type="AlphaFoldDB" id="A0A8A7KNF0"/>
<organism evidence="5 6">
    <name type="scientific">Iocasia fonsfrigidae</name>
    <dbReference type="NCBI Taxonomy" id="2682810"/>
    <lineage>
        <taxon>Bacteria</taxon>
        <taxon>Bacillati</taxon>
        <taxon>Bacillota</taxon>
        <taxon>Clostridia</taxon>
        <taxon>Halanaerobiales</taxon>
        <taxon>Halanaerobiaceae</taxon>
        <taxon>Iocasia</taxon>
    </lineage>
</organism>
<evidence type="ECO:0000256" key="3">
    <source>
        <dbReference type="ARBA" id="ARBA00023163"/>
    </source>
</evidence>
<reference evidence="5" key="1">
    <citation type="submission" date="2019-12" db="EMBL/GenBank/DDBJ databases">
        <authorList>
            <person name="zhang j."/>
            <person name="sun C.M."/>
        </authorList>
    </citation>
    <scope>NUCLEOTIDE SEQUENCE</scope>
    <source>
        <strain evidence="5">NS-1</strain>
    </source>
</reference>
<evidence type="ECO:0000313" key="5">
    <source>
        <dbReference type="EMBL" id="QTL99372.1"/>
    </source>
</evidence>
<dbReference type="Pfam" id="PF13377">
    <property type="entry name" value="Peripla_BP_3"/>
    <property type="match status" value="1"/>
</dbReference>
<dbReference type="PROSITE" id="PS50932">
    <property type="entry name" value="HTH_LACI_2"/>
    <property type="match status" value="1"/>
</dbReference>
<evidence type="ECO:0000256" key="1">
    <source>
        <dbReference type="ARBA" id="ARBA00023015"/>
    </source>
</evidence>
<evidence type="ECO:0000259" key="4">
    <source>
        <dbReference type="PROSITE" id="PS50932"/>
    </source>
</evidence>
<name>A0A8A7KNF0_9FIRM</name>
<dbReference type="CDD" id="cd01392">
    <property type="entry name" value="HTH_LacI"/>
    <property type="match status" value="1"/>
</dbReference>
<sequence length="336" mass="37201">MPLTLKDIARMAGVAESTVSRAINNKPGVSEKTKEKILNIVKEYNFKPNQLAQGLAKKETHILALILSDLTTPGYTEIIKKVEDIANENNYQVILCNTNNDLEREKAYLDLVSKHRVDGAIILGGELADKNILRTALNKEDAIVLVNCLSEEILIPTVLVDNAMGGYLATKHLLDQGLKRVAIIMGSSEDYLESEKLNGYFQAHQEKGIKVKREYIIETTGKRKDGYDSFFKITKLSELPQGFFVTSDLLAVGLIEAVKMGAYFIPDDFAVVGYGESIITSIINPPLTVVAEPLEELGRLAAQYLIDLLDNNDLEESIKVLEPVLKVRKSSNPPVK</sequence>
<dbReference type="Pfam" id="PF00356">
    <property type="entry name" value="LacI"/>
    <property type="match status" value="1"/>
</dbReference>
<accession>A0A8A7KNF0</accession>
<keyword evidence="2 5" id="KW-0238">DNA-binding</keyword>